<accession>A0A841EH82</accession>
<dbReference type="GO" id="GO:0006508">
    <property type="term" value="P:proteolysis"/>
    <property type="evidence" value="ECO:0007669"/>
    <property type="project" value="InterPro"/>
</dbReference>
<keyword evidence="3" id="KW-0472">Membrane</keyword>
<gene>
    <name evidence="5" type="ORF">HNP25_001167</name>
</gene>
<evidence type="ECO:0000259" key="4">
    <source>
        <dbReference type="Pfam" id="PF00561"/>
    </source>
</evidence>
<sequence length="350" mass="39986">MKIILKILMYVFLSVISAVIIWILLPNPESDFDDTPRKSTEYWELSTGSKIAYTQLKSDADSIKSTIIYLHGGPGGYIDNSVIETFREISKQGYNVYLYDQIGCGLSERLKNPVEYTIERHSQDLKEILEKINAPNITLVGQSWGGFLASYFVAKNPSLVTKLVLTSPGQICPIDSSKYDTFDSSDYIYKLTSIDDRIDKINAKINDFSFREITWVALANLTKNTIFITDNKVDGILHKVSKIFVKGMVCDSTKVSIPTGRPGMYCSMFTKKSCENISESIRDKMKKYDKPVLILKSECDYLDWEFAHEYKELYPNSELKVIKNSGHSIYTENLQDYVFEIVNFIQLDIE</sequence>
<dbReference type="PANTHER" id="PTHR43798:SF33">
    <property type="entry name" value="HYDROLASE, PUTATIVE (AFU_ORTHOLOGUE AFUA_2G14860)-RELATED"/>
    <property type="match status" value="1"/>
</dbReference>
<dbReference type="SUPFAM" id="SSF53474">
    <property type="entry name" value="alpha/beta-Hydrolases"/>
    <property type="match status" value="1"/>
</dbReference>
<protein>
    <submittedName>
        <fullName evidence="5">Pimeloyl-ACP methyl ester carboxylesterase</fullName>
    </submittedName>
</protein>
<dbReference type="GO" id="GO:0016020">
    <property type="term" value="C:membrane"/>
    <property type="evidence" value="ECO:0007669"/>
    <property type="project" value="TreeGrafter"/>
</dbReference>
<dbReference type="InterPro" id="IPR029058">
    <property type="entry name" value="AB_hydrolase_fold"/>
</dbReference>
<dbReference type="Proteomes" id="UP000524404">
    <property type="component" value="Unassembled WGS sequence"/>
</dbReference>
<evidence type="ECO:0000313" key="6">
    <source>
        <dbReference type="Proteomes" id="UP000524404"/>
    </source>
</evidence>
<keyword evidence="6" id="KW-1185">Reference proteome</keyword>
<keyword evidence="2" id="KW-0378">Hydrolase</keyword>
<evidence type="ECO:0000256" key="2">
    <source>
        <dbReference type="ARBA" id="ARBA00022801"/>
    </source>
</evidence>
<keyword evidence="3" id="KW-0812">Transmembrane</keyword>
<name>A0A841EH82_9BACT</name>
<keyword evidence="3" id="KW-1133">Transmembrane helix</keyword>
<dbReference type="EMBL" id="JACHKT010000006">
    <property type="protein sequence ID" value="MBB6002515.1"/>
    <property type="molecule type" value="Genomic_DNA"/>
</dbReference>
<dbReference type="Gene3D" id="3.40.50.1820">
    <property type="entry name" value="alpha/beta hydrolase"/>
    <property type="match status" value="1"/>
</dbReference>
<evidence type="ECO:0000313" key="5">
    <source>
        <dbReference type="EMBL" id="MBB6002515.1"/>
    </source>
</evidence>
<dbReference type="PRINTS" id="PR00111">
    <property type="entry name" value="ABHYDROLASE"/>
</dbReference>
<feature type="domain" description="AB hydrolase-1" evidence="4">
    <location>
        <begin position="66"/>
        <end position="173"/>
    </location>
</feature>
<proteinExistence type="inferred from homology"/>
<dbReference type="InterPro" id="IPR002410">
    <property type="entry name" value="Peptidase_S33"/>
</dbReference>
<comment type="similarity">
    <text evidence="1">Belongs to the peptidase S33 family.</text>
</comment>
<comment type="caution">
    <text evidence="5">The sequence shown here is derived from an EMBL/GenBank/DDBJ whole genome shotgun (WGS) entry which is preliminary data.</text>
</comment>
<dbReference type="Pfam" id="PF00561">
    <property type="entry name" value="Abhydrolase_1"/>
    <property type="match status" value="1"/>
</dbReference>
<dbReference type="AlphaFoldDB" id="A0A841EH82"/>
<dbReference type="GO" id="GO:0008233">
    <property type="term" value="F:peptidase activity"/>
    <property type="evidence" value="ECO:0007669"/>
    <property type="project" value="InterPro"/>
</dbReference>
<dbReference type="RefSeq" id="WP_184131677.1">
    <property type="nucleotide sequence ID" value="NZ_JACHKT010000006.1"/>
</dbReference>
<feature type="transmembrane region" description="Helical" evidence="3">
    <location>
        <begin position="7"/>
        <end position="25"/>
    </location>
</feature>
<dbReference type="InterPro" id="IPR050266">
    <property type="entry name" value="AB_hydrolase_sf"/>
</dbReference>
<reference evidence="5 6" key="1">
    <citation type="submission" date="2020-08" db="EMBL/GenBank/DDBJ databases">
        <title>Functional genomics of gut bacteria from endangered species of beetles.</title>
        <authorList>
            <person name="Carlos-Shanley C."/>
        </authorList>
    </citation>
    <scope>NUCLEOTIDE SEQUENCE [LARGE SCALE GENOMIC DNA]</scope>
    <source>
        <strain evidence="5 6">S00070</strain>
    </source>
</reference>
<evidence type="ECO:0000256" key="3">
    <source>
        <dbReference type="SAM" id="Phobius"/>
    </source>
</evidence>
<organism evidence="5 6">
    <name type="scientific">Arcicella rosea</name>
    <dbReference type="NCBI Taxonomy" id="502909"/>
    <lineage>
        <taxon>Bacteria</taxon>
        <taxon>Pseudomonadati</taxon>
        <taxon>Bacteroidota</taxon>
        <taxon>Cytophagia</taxon>
        <taxon>Cytophagales</taxon>
        <taxon>Flectobacillaceae</taxon>
        <taxon>Arcicella</taxon>
    </lineage>
</organism>
<dbReference type="PRINTS" id="PR00793">
    <property type="entry name" value="PROAMNOPTASE"/>
</dbReference>
<evidence type="ECO:0000256" key="1">
    <source>
        <dbReference type="ARBA" id="ARBA00010088"/>
    </source>
</evidence>
<dbReference type="InterPro" id="IPR000073">
    <property type="entry name" value="AB_hydrolase_1"/>
</dbReference>
<dbReference type="PANTHER" id="PTHR43798">
    <property type="entry name" value="MONOACYLGLYCEROL LIPASE"/>
    <property type="match status" value="1"/>
</dbReference>